<protein>
    <submittedName>
        <fullName evidence="3">Uncharacterized protein</fullName>
    </submittedName>
</protein>
<evidence type="ECO:0000259" key="2">
    <source>
        <dbReference type="Pfam" id="PF22041"/>
    </source>
</evidence>
<accession>N1Q7V8</accession>
<evidence type="ECO:0000313" key="4">
    <source>
        <dbReference type="Proteomes" id="UP000016932"/>
    </source>
</evidence>
<feature type="domain" description="GST N-terminal" evidence="1">
    <location>
        <begin position="20"/>
        <end position="97"/>
    </location>
</feature>
<dbReference type="Gene3D" id="1.20.1050.10">
    <property type="match status" value="1"/>
</dbReference>
<dbReference type="SUPFAM" id="SSF52833">
    <property type="entry name" value="Thioredoxin-like"/>
    <property type="match status" value="1"/>
</dbReference>
<dbReference type="Pfam" id="PF22041">
    <property type="entry name" value="GST_C_7"/>
    <property type="match status" value="1"/>
</dbReference>
<proteinExistence type="predicted"/>
<dbReference type="InterPro" id="IPR036282">
    <property type="entry name" value="Glutathione-S-Trfase_C_sf"/>
</dbReference>
<dbReference type="HOGENOM" id="CLU_011226_4_3_1"/>
<dbReference type="InterPro" id="IPR004045">
    <property type="entry name" value="Glutathione_S-Trfase_N"/>
</dbReference>
<dbReference type="Gene3D" id="3.40.30.10">
    <property type="entry name" value="Glutaredoxin"/>
    <property type="match status" value="1"/>
</dbReference>
<name>N1Q7V8_PSEFD</name>
<dbReference type="InterPro" id="IPR054416">
    <property type="entry name" value="GST_UstS-like_C"/>
</dbReference>
<dbReference type="GeneID" id="19336936"/>
<dbReference type="eggNOG" id="ENOG502QQN3">
    <property type="taxonomic scope" value="Eukaryota"/>
</dbReference>
<feature type="domain" description="Glutathione S-transferase UstS-like C-terminal" evidence="2">
    <location>
        <begin position="119"/>
        <end position="222"/>
    </location>
</feature>
<reference evidence="3 4" key="1">
    <citation type="journal article" date="2012" name="PLoS Pathog.">
        <title>Diverse lifestyles and strategies of plant pathogenesis encoded in the genomes of eighteen Dothideomycetes fungi.</title>
        <authorList>
            <person name="Ohm R.A."/>
            <person name="Feau N."/>
            <person name="Henrissat B."/>
            <person name="Schoch C.L."/>
            <person name="Horwitz B.A."/>
            <person name="Barry K.W."/>
            <person name="Condon B.J."/>
            <person name="Copeland A.C."/>
            <person name="Dhillon B."/>
            <person name="Glaser F."/>
            <person name="Hesse C.N."/>
            <person name="Kosti I."/>
            <person name="LaButti K."/>
            <person name="Lindquist E.A."/>
            <person name="Lucas S."/>
            <person name="Salamov A.A."/>
            <person name="Bradshaw R.E."/>
            <person name="Ciuffetti L."/>
            <person name="Hamelin R.C."/>
            <person name="Kema G.H.J."/>
            <person name="Lawrence C."/>
            <person name="Scott J.A."/>
            <person name="Spatafora J.W."/>
            <person name="Turgeon B.G."/>
            <person name="de Wit P.J.G.M."/>
            <person name="Zhong S."/>
            <person name="Goodwin S.B."/>
            <person name="Grigoriev I.V."/>
        </authorList>
    </citation>
    <scope>NUCLEOTIDE SEQUENCE [LARGE SCALE GENOMIC DNA]</scope>
    <source>
        <strain evidence="3 4">CIRAD86</strain>
    </source>
</reference>
<dbReference type="Proteomes" id="UP000016932">
    <property type="component" value="Unassembled WGS sequence"/>
</dbReference>
<gene>
    <name evidence="3" type="ORF">MYCFIDRAFT_209914</name>
</gene>
<evidence type="ECO:0000313" key="3">
    <source>
        <dbReference type="EMBL" id="EME88855.1"/>
    </source>
</evidence>
<keyword evidence="4" id="KW-1185">Reference proteome</keyword>
<dbReference type="EMBL" id="KB446555">
    <property type="protein sequence ID" value="EME88855.1"/>
    <property type="molecule type" value="Genomic_DNA"/>
</dbReference>
<dbReference type="KEGG" id="pfj:MYCFIDRAFT_209914"/>
<sequence length="249" mass="28012">MPSNKITLYDLSSKVSKQCWSPNVWKTRLVLNYKNLPYDTEWLTHITIEPTLSSYGIPPNEPPKQGPPQSAYTLPAIRLPDGTFVMDSAKIAPVLEEKYPENSLRLDTEMHVKAQEVLGQVAPPLLGVLFPMIMRRMIPEDVVPTWRAKKEAGFGMTVEEFEAAKGGEKAWEAVKPGLENLSKFLKEKKKDEGPFILGGQVCYGDFVIAGLAEACKRIGEEEIYSRLVRECPEVKSLHEACGKWFEKDT</sequence>
<dbReference type="OrthoDB" id="4951845at2759"/>
<organism evidence="3 4">
    <name type="scientific">Pseudocercospora fijiensis (strain CIRAD86)</name>
    <name type="common">Black leaf streak disease fungus</name>
    <name type="synonym">Mycosphaerella fijiensis</name>
    <dbReference type="NCBI Taxonomy" id="383855"/>
    <lineage>
        <taxon>Eukaryota</taxon>
        <taxon>Fungi</taxon>
        <taxon>Dikarya</taxon>
        <taxon>Ascomycota</taxon>
        <taxon>Pezizomycotina</taxon>
        <taxon>Dothideomycetes</taxon>
        <taxon>Dothideomycetidae</taxon>
        <taxon>Mycosphaerellales</taxon>
        <taxon>Mycosphaerellaceae</taxon>
        <taxon>Pseudocercospora</taxon>
    </lineage>
</organism>
<dbReference type="InterPro" id="IPR036249">
    <property type="entry name" value="Thioredoxin-like_sf"/>
</dbReference>
<dbReference type="VEuPathDB" id="FungiDB:MYCFIDRAFT_209914"/>
<dbReference type="AlphaFoldDB" id="N1Q7V8"/>
<evidence type="ECO:0000259" key="1">
    <source>
        <dbReference type="Pfam" id="PF13409"/>
    </source>
</evidence>
<dbReference type="RefSeq" id="XP_007921727.1">
    <property type="nucleotide sequence ID" value="XM_007923536.1"/>
</dbReference>
<dbReference type="SUPFAM" id="SSF47616">
    <property type="entry name" value="GST C-terminal domain-like"/>
    <property type="match status" value="1"/>
</dbReference>
<dbReference type="Pfam" id="PF13409">
    <property type="entry name" value="GST_N_2"/>
    <property type="match status" value="1"/>
</dbReference>